<evidence type="ECO:0000313" key="3">
    <source>
        <dbReference type="Proteomes" id="UP001219525"/>
    </source>
</evidence>
<dbReference type="AlphaFoldDB" id="A0AAD6VL90"/>
<comment type="caution">
    <text evidence="2">The sequence shown here is derived from an EMBL/GenBank/DDBJ whole genome shotgun (WGS) entry which is preliminary data.</text>
</comment>
<organism evidence="2 3">
    <name type="scientific">Mycena pura</name>
    <dbReference type="NCBI Taxonomy" id="153505"/>
    <lineage>
        <taxon>Eukaryota</taxon>
        <taxon>Fungi</taxon>
        <taxon>Dikarya</taxon>
        <taxon>Basidiomycota</taxon>
        <taxon>Agaricomycotina</taxon>
        <taxon>Agaricomycetes</taxon>
        <taxon>Agaricomycetidae</taxon>
        <taxon>Agaricales</taxon>
        <taxon>Marasmiineae</taxon>
        <taxon>Mycenaceae</taxon>
        <taxon>Mycena</taxon>
    </lineage>
</organism>
<accession>A0AAD6VL90</accession>
<gene>
    <name evidence="2" type="ORF">GGX14DRAFT_392908</name>
</gene>
<evidence type="ECO:0000313" key="2">
    <source>
        <dbReference type="EMBL" id="KAJ7213400.1"/>
    </source>
</evidence>
<keyword evidence="3" id="KW-1185">Reference proteome</keyword>
<sequence>MGAKGGVFLRAGQNYECGSDDHARFGLAFCARCAKAGGKVVRDRRSCNVGSRRDVGKRAAVHWARKARRWHTGKPGILRTQCHLRHVTSLSDMISAVFRLERQPSKLAILMAGQGGGQRDNGRQAAGGGRQPAGDGRRQVAGGGRQEAAAGEGSGHQAALTSH</sequence>
<dbReference type="Proteomes" id="UP001219525">
    <property type="component" value="Unassembled WGS sequence"/>
</dbReference>
<feature type="region of interest" description="Disordered" evidence="1">
    <location>
        <begin position="113"/>
        <end position="163"/>
    </location>
</feature>
<protein>
    <submittedName>
        <fullName evidence="2">Uncharacterized protein</fullName>
    </submittedName>
</protein>
<dbReference type="EMBL" id="JARJCW010000021">
    <property type="protein sequence ID" value="KAJ7213400.1"/>
    <property type="molecule type" value="Genomic_DNA"/>
</dbReference>
<name>A0AAD6VL90_9AGAR</name>
<evidence type="ECO:0000256" key="1">
    <source>
        <dbReference type="SAM" id="MobiDB-lite"/>
    </source>
</evidence>
<proteinExistence type="predicted"/>
<reference evidence="2" key="1">
    <citation type="submission" date="2023-03" db="EMBL/GenBank/DDBJ databases">
        <title>Massive genome expansion in bonnet fungi (Mycena s.s.) driven by repeated elements and novel gene families across ecological guilds.</title>
        <authorList>
            <consortium name="Lawrence Berkeley National Laboratory"/>
            <person name="Harder C.B."/>
            <person name="Miyauchi S."/>
            <person name="Viragh M."/>
            <person name="Kuo A."/>
            <person name="Thoen E."/>
            <person name="Andreopoulos B."/>
            <person name="Lu D."/>
            <person name="Skrede I."/>
            <person name="Drula E."/>
            <person name="Henrissat B."/>
            <person name="Morin E."/>
            <person name="Kohler A."/>
            <person name="Barry K."/>
            <person name="LaButti K."/>
            <person name="Morin E."/>
            <person name="Salamov A."/>
            <person name="Lipzen A."/>
            <person name="Mereny Z."/>
            <person name="Hegedus B."/>
            <person name="Baldrian P."/>
            <person name="Stursova M."/>
            <person name="Weitz H."/>
            <person name="Taylor A."/>
            <person name="Grigoriev I.V."/>
            <person name="Nagy L.G."/>
            <person name="Martin F."/>
            <person name="Kauserud H."/>
        </authorList>
    </citation>
    <scope>NUCLEOTIDE SEQUENCE</scope>
    <source>
        <strain evidence="2">9144</strain>
    </source>
</reference>
<feature type="compositionally biased region" description="Gly residues" evidence="1">
    <location>
        <begin position="113"/>
        <end position="131"/>
    </location>
</feature>